<comment type="caution">
    <text evidence="2">The sequence shown here is derived from an EMBL/GenBank/DDBJ whole genome shotgun (WGS) entry which is preliminary data.</text>
</comment>
<name>A0ABD5Q9I5_9EURY</name>
<proteinExistence type="predicted"/>
<sequence>MEIGDAVSRTVADDETPTGVVVTAVACVTGSTVGEVSPLHHSVDPDSLDELFDPTRRGRRRGRVEFEHDGCEVSVRYDGDVTVAVAPCE</sequence>
<dbReference type="InterPro" id="IPR040624">
    <property type="entry name" value="HalOD1"/>
</dbReference>
<protein>
    <submittedName>
        <fullName evidence="2">HalOD1 output domain-containing protein</fullName>
    </submittedName>
</protein>
<dbReference type="AlphaFoldDB" id="A0ABD5Q9I5"/>
<evidence type="ECO:0000313" key="3">
    <source>
        <dbReference type="Proteomes" id="UP001595925"/>
    </source>
</evidence>
<dbReference type="EMBL" id="JBHSJG010000004">
    <property type="protein sequence ID" value="MFC4986354.1"/>
    <property type="molecule type" value="Genomic_DNA"/>
</dbReference>
<dbReference type="Proteomes" id="UP001595925">
    <property type="component" value="Unassembled WGS sequence"/>
</dbReference>
<dbReference type="RefSeq" id="WP_224828891.1">
    <property type="nucleotide sequence ID" value="NZ_JAIVEF010000012.1"/>
</dbReference>
<evidence type="ECO:0000313" key="2">
    <source>
        <dbReference type="EMBL" id="MFC4986354.1"/>
    </source>
</evidence>
<keyword evidence="3" id="KW-1185">Reference proteome</keyword>
<gene>
    <name evidence="2" type="ORF">ACFPFO_00900</name>
</gene>
<dbReference type="Pfam" id="PF18545">
    <property type="entry name" value="HalOD1"/>
    <property type="match status" value="1"/>
</dbReference>
<accession>A0ABD5Q9I5</accession>
<feature type="domain" description="Halobacterial output" evidence="1">
    <location>
        <begin position="13"/>
        <end position="84"/>
    </location>
</feature>
<evidence type="ECO:0000259" key="1">
    <source>
        <dbReference type="Pfam" id="PF18545"/>
    </source>
</evidence>
<organism evidence="2 3">
    <name type="scientific">Saliphagus infecundisoli</name>
    <dbReference type="NCBI Taxonomy" id="1849069"/>
    <lineage>
        <taxon>Archaea</taxon>
        <taxon>Methanobacteriati</taxon>
        <taxon>Methanobacteriota</taxon>
        <taxon>Stenosarchaea group</taxon>
        <taxon>Halobacteria</taxon>
        <taxon>Halobacteriales</taxon>
        <taxon>Natrialbaceae</taxon>
        <taxon>Saliphagus</taxon>
    </lineage>
</organism>
<reference evidence="2 3" key="1">
    <citation type="journal article" date="2019" name="Int. J. Syst. Evol. Microbiol.">
        <title>The Global Catalogue of Microorganisms (GCM) 10K type strain sequencing project: providing services to taxonomists for standard genome sequencing and annotation.</title>
        <authorList>
            <consortium name="The Broad Institute Genomics Platform"/>
            <consortium name="The Broad Institute Genome Sequencing Center for Infectious Disease"/>
            <person name="Wu L."/>
            <person name="Ma J."/>
        </authorList>
    </citation>
    <scope>NUCLEOTIDE SEQUENCE [LARGE SCALE GENOMIC DNA]</scope>
    <source>
        <strain evidence="2 3">CGMCC 1.15824</strain>
    </source>
</reference>